<dbReference type="Proteomes" id="UP000664859">
    <property type="component" value="Unassembled WGS sequence"/>
</dbReference>
<sequence length="200" mass="20407">MAAPNFGVVAAQLRGRAAAIPACAKHASKTEPEAAAAAVPAAAVQPVLRTAALATAAAVIPAAAAAVLATAAVARELKTAAVAVAAVAAATAVDEAVVVAAAAAAEGAPERQVRRQQRQRLQAQQVGQAVMREAARLPDAFWQLHGAGRLTPLAEQQEDGTAKQRPIVCGEVLQRLCTSVYVADRKDFLAELLEPDGRMG</sequence>
<comment type="caution">
    <text evidence="1">The sequence shown here is derived from an EMBL/GenBank/DDBJ whole genome shotgun (WGS) entry which is preliminary data.</text>
</comment>
<accession>A0A835Z304</accession>
<name>A0A835Z304_9STRA</name>
<dbReference type="AlphaFoldDB" id="A0A835Z304"/>
<organism evidence="1 2">
    <name type="scientific">Tribonema minus</name>
    <dbReference type="NCBI Taxonomy" id="303371"/>
    <lineage>
        <taxon>Eukaryota</taxon>
        <taxon>Sar</taxon>
        <taxon>Stramenopiles</taxon>
        <taxon>Ochrophyta</taxon>
        <taxon>PX clade</taxon>
        <taxon>Xanthophyceae</taxon>
        <taxon>Tribonematales</taxon>
        <taxon>Tribonemataceae</taxon>
        <taxon>Tribonema</taxon>
    </lineage>
</organism>
<evidence type="ECO:0000313" key="2">
    <source>
        <dbReference type="Proteomes" id="UP000664859"/>
    </source>
</evidence>
<gene>
    <name evidence="1" type="ORF">JKP88DRAFT_278377</name>
</gene>
<protein>
    <submittedName>
        <fullName evidence="1">Uncharacterized protein</fullName>
    </submittedName>
</protein>
<dbReference type="OrthoDB" id="7433202at2759"/>
<reference evidence="1" key="1">
    <citation type="submission" date="2021-02" db="EMBL/GenBank/DDBJ databases">
        <title>First Annotated Genome of the Yellow-green Alga Tribonema minus.</title>
        <authorList>
            <person name="Mahan K.M."/>
        </authorList>
    </citation>
    <scope>NUCLEOTIDE SEQUENCE</scope>
    <source>
        <strain evidence="1">UTEX B ZZ1240</strain>
    </source>
</reference>
<proteinExistence type="predicted"/>
<dbReference type="EMBL" id="JAFCMP010000268">
    <property type="protein sequence ID" value="KAG5182149.1"/>
    <property type="molecule type" value="Genomic_DNA"/>
</dbReference>
<evidence type="ECO:0000313" key="1">
    <source>
        <dbReference type="EMBL" id="KAG5182149.1"/>
    </source>
</evidence>
<keyword evidence="2" id="KW-1185">Reference proteome</keyword>